<evidence type="ECO:0000259" key="3">
    <source>
        <dbReference type="Pfam" id="PF01551"/>
    </source>
</evidence>
<dbReference type="GO" id="GO:0004222">
    <property type="term" value="F:metalloendopeptidase activity"/>
    <property type="evidence" value="ECO:0007669"/>
    <property type="project" value="TreeGrafter"/>
</dbReference>
<keyword evidence="1 2" id="KW-0732">Signal</keyword>
<reference evidence="4 5" key="1">
    <citation type="submission" date="2012-06" db="EMBL/GenBank/DDBJ databases">
        <title>Complete genome of Terriglobus roseus DSM 18391.</title>
        <authorList>
            <consortium name="US DOE Joint Genome Institute (JGI-PGF)"/>
            <person name="Lucas S."/>
            <person name="Copeland A."/>
            <person name="Lapidus A."/>
            <person name="Glavina del Rio T."/>
            <person name="Dalin E."/>
            <person name="Tice H."/>
            <person name="Bruce D."/>
            <person name="Goodwin L."/>
            <person name="Pitluck S."/>
            <person name="Peters L."/>
            <person name="Mikhailova N."/>
            <person name="Munk A.C.C."/>
            <person name="Kyrpides N."/>
            <person name="Mavromatis K."/>
            <person name="Ivanova N."/>
            <person name="Brettin T."/>
            <person name="Detter J.C."/>
            <person name="Han C."/>
            <person name="Larimer F."/>
            <person name="Land M."/>
            <person name="Hauser L."/>
            <person name="Markowitz V."/>
            <person name="Cheng J.-F."/>
            <person name="Hugenholtz P."/>
            <person name="Woyke T."/>
            <person name="Wu D."/>
            <person name="Brambilla E."/>
            <person name="Klenk H.-P."/>
            <person name="Eisen J.A."/>
        </authorList>
    </citation>
    <scope>NUCLEOTIDE SEQUENCE [LARGE SCALE GENOMIC DNA]</scope>
    <source>
        <strain evidence="5">DSM 18391 / NRRL B-41598 / KBS 63</strain>
    </source>
</reference>
<sequence>MSTPQKRLVAAAGLLLLATTTTAPVLAQDQFPDRGPGLRVVPNAPPKVAVAAVAAPPATPAPAAAKAPAAHGSPAVKNIFWQPNDLKQGSPALITVELLKPATRVTGTFAGKSLLFFRGDDPKLWHALAGDDVETQPGSYQIAIAAIIAGRPARDSRKVEIAAGTFKTGDVEVPDNFVNPSAEEKRQIARDDAWKTKAYAHNTLKPLWSGNFQKPVAAPSTESFGESRILNEERSSLHRGTDYPVKEGTPVLAANAGIVVLAETMFYEGNCVIIDHGDRFFTIYMHLEKLGVKEGDRVEKGARLGLSGSTGRVTGPHMHFGVRWNGAYLDPVQLLALTLPATAAKALTPPAKPATPRRR</sequence>
<dbReference type="EMBL" id="CP003379">
    <property type="protein sequence ID" value="AFL87617.1"/>
    <property type="molecule type" value="Genomic_DNA"/>
</dbReference>
<dbReference type="InterPro" id="IPR050570">
    <property type="entry name" value="Cell_wall_metabolism_enzyme"/>
</dbReference>
<feature type="domain" description="M23ase beta-sheet core" evidence="3">
    <location>
        <begin position="237"/>
        <end position="331"/>
    </location>
</feature>
<dbReference type="RefSeq" id="WP_014785186.1">
    <property type="nucleotide sequence ID" value="NC_018014.1"/>
</dbReference>
<protein>
    <submittedName>
        <fullName evidence="4">Metalloendopeptidase-like membrane protein</fullName>
    </submittedName>
</protein>
<keyword evidence="5" id="KW-1185">Reference proteome</keyword>
<dbReference type="PANTHER" id="PTHR21666:SF289">
    <property type="entry name" value="L-ALA--D-GLU ENDOPEPTIDASE"/>
    <property type="match status" value="1"/>
</dbReference>
<evidence type="ECO:0000256" key="2">
    <source>
        <dbReference type="SAM" id="SignalP"/>
    </source>
</evidence>
<dbReference type="MEROPS" id="M23.014"/>
<proteinExistence type="predicted"/>
<dbReference type="CDD" id="cd12797">
    <property type="entry name" value="M23_peptidase"/>
    <property type="match status" value="1"/>
</dbReference>
<organism evidence="4 5">
    <name type="scientific">Terriglobus roseus (strain DSM 18391 / NRRL B-41598 / KBS 63)</name>
    <dbReference type="NCBI Taxonomy" id="926566"/>
    <lineage>
        <taxon>Bacteria</taxon>
        <taxon>Pseudomonadati</taxon>
        <taxon>Acidobacteriota</taxon>
        <taxon>Terriglobia</taxon>
        <taxon>Terriglobales</taxon>
        <taxon>Acidobacteriaceae</taxon>
        <taxon>Terriglobus</taxon>
    </lineage>
</organism>
<dbReference type="Pfam" id="PF01551">
    <property type="entry name" value="Peptidase_M23"/>
    <property type="match status" value="1"/>
</dbReference>
<evidence type="ECO:0000256" key="1">
    <source>
        <dbReference type="ARBA" id="ARBA00022729"/>
    </source>
</evidence>
<dbReference type="PANTHER" id="PTHR21666">
    <property type="entry name" value="PEPTIDASE-RELATED"/>
    <property type="match status" value="1"/>
</dbReference>
<accession>I3ZEE9</accession>
<name>I3ZEE9_TERRK</name>
<dbReference type="InterPro" id="IPR011055">
    <property type="entry name" value="Dup_hybrid_motif"/>
</dbReference>
<dbReference type="InterPro" id="IPR016047">
    <property type="entry name" value="M23ase_b-sheet_dom"/>
</dbReference>
<dbReference type="OrthoDB" id="9805799at2"/>
<dbReference type="KEGG" id="trs:Terro_1308"/>
<dbReference type="SUPFAM" id="SSF51261">
    <property type="entry name" value="Duplicated hybrid motif"/>
    <property type="match status" value="1"/>
</dbReference>
<dbReference type="eggNOG" id="COG0739">
    <property type="taxonomic scope" value="Bacteria"/>
</dbReference>
<dbReference type="AlphaFoldDB" id="I3ZEE9"/>
<evidence type="ECO:0000313" key="5">
    <source>
        <dbReference type="Proteomes" id="UP000006056"/>
    </source>
</evidence>
<dbReference type="HOGENOM" id="CLU_029425_5_4_0"/>
<dbReference type="STRING" id="926566.Terro_1308"/>
<feature type="signal peptide" evidence="2">
    <location>
        <begin position="1"/>
        <end position="27"/>
    </location>
</feature>
<gene>
    <name evidence="4" type="ordered locus">Terro_1308</name>
</gene>
<dbReference type="Proteomes" id="UP000006056">
    <property type="component" value="Chromosome"/>
</dbReference>
<feature type="chain" id="PRO_5003685021" evidence="2">
    <location>
        <begin position="28"/>
        <end position="359"/>
    </location>
</feature>
<dbReference type="Gene3D" id="2.70.70.10">
    <property type="entry name" value="Glucose Permease (Domain IIA)"/>
    <property type="match status" value="1"/>
</dbReference>
<evidence type="ECO:0000313" key="4">
    <source>
        <dbReference type="EMBL" id="AFL87617.1"/>
    </source>
</evidence>